<reference evidence="2" key="1">
    <citation type="journal article" date="2023" name="G3 (Bethesda)">
        <title>A reference genome for the long-term kleptoplast-retaining sea slug Elysia crispata morphotype clarki.</title>
        <authorList>
            <person name="Eastman K.E."/>
            <person name="Pendleton A.L."/>
            <person name="Shaikh M.A."/>
            <person name="Suttiyut T."/>
            <person name="Ogas R."/>
            <person name="Tomko P."/>
            <person name="Gavelis G."/>
            <person name="Widhalm J.R."/>
            <person name="Wisecaver J.H."/>
        </authorList>
    </citation>
    <scope>NUCLEOTIDE SEQUENCE</scope>
    <source>
        <strain evidence="2">ECLA1</strain>
    </source>
</reference>
<feature type="chain" id="PRO_5041944868" description="Secreted protein" evidence="1">
    <location>
        <begin position="21"/>
        <end position="255"/>
    </location>
</feature>
<comment type="caution">
    <text evidence="2">The sequence shown here is derived from an EMBL/GenBank/DDBJ whole genome shotgun (WGS) entry which is preliminary data.</text>
</comment>
<evidence type="ECO:0008006" key="4">
    <source>
        <dbReference type="Google" id="ProtNLM"/>
    </source>
</evidence>
<dbReference type="Proteomes" id="UP001283361">
    <property type="component" value="Unassembled WGS sequence"/>
</dbReference>
<evidence type="ECO:0000313" key="2">
    <source>
        <dbReference type="EMBL" id="KAK3793206.1"/>
    </source>
</evidence>
<dbReference type="EMBL" id="JAWDGP010001273">
    <property type="protein sequence ID" value="KAK3793206.1"/>
    <property type="molecule type" value="Genomic_DNA"/>
</dbReference>
<sequence length="255" mass="28958">MGAFSVQTAFGAVMILFVLADGRISNCYISTVWCQYLEKCTDEIANPTLRLADDSKEKMKSYLDDFCKNLKQSNFCHSQFSRGGYCKDESILRRVESLMKNAETICNLYYQQYIDMAGTICNTNPNFKRQLIETLTRCSLTHLTEPFICSKSEAAKKCYSMWAEPTCGKKNARMFWHFFLRTETFRQTSFPYDLKFFLTYAGQCAIIITSLTINVGGEGNIARPALWAVLGNFRKALPNYSTGPSRAACELECAI</sequence>
<keyword evidence="3" id="KW-1185">Reference proteome</keyword>
<feature type="signal peptide" evidence="1">
    <location>
        <begin position="1"/>
        <end position="20"/>
    </location>
</feature>
<gene>
    <name evidence="2" type="ORF">RRG08_012882</name>
</gene>
<keyword evidence="1" id="KW-0732">Signal</keyword>
<dbReference type="AlphaFoldDB" id="A0AAE1ATU4"/>
<proteinExistence type="predicted"/>
<protein>
    <recommendedName>
        <fullName evidence="4">Secreted protein</fullName>
    </recommendedName>
</protein>
<accession>A0AAE1ATU4</accession>
<name>A0AAE1ATU4_9GAST</name>
<evidence type="ECO:0000313" key="3">
    <source>
        <dbReference type="Proteomes" id="UP001283361"/>
    </source>
</evidence>
<organism evidence="2 3">
    <name type="scientific">Elysia crispata</name>
    <name type="common">lettuce slug</name>
    <dbReference type="NCBI Taxonomy" id="231223"/>
    <lineage>
        <taxon>Eukaryota</taxon>
        <taxon>Metazoa</taxon>
        <taxon>Spiralia</taxon>
        <taxon>Lophotrochozoa</taxon>
        <taxon>Mollusca</taxon>
        <taxon>Gastropoda</taxon>
        <taxon>Heterobranchia</taxon>
        <taxon>Euthyneura</taxon>
        <taxon>Panpulmonata</taxon>
        <taxon>Sacoglossa</taxon>
        <taxon>Placobranchoidea</taxon>
        <taxon>Plakobranchidae</taxon>
        <taxon>Elysia</taxon>
    </lineage>
</organism>
<evidence type="ECO:0000256" key="1">
    <source>
        <dbReference type="SAM" id="SignalP"/>
    </source>
</evidence>